<name>A0A4P7GJT8_9ACTN</name>
<dbReference type="RefSeq" id="WP_135075135.1">
    <property type="nucleotide sequence ID" value="NZ_CP038267.1"/>
</dbReference>
<dbReference type="InterPro" id="IPR042184">
    <property type="entry name" value="YqeY/Aim41_N"/>
</dbReference>
<organism evidence="1 2">
    <name type="scientific">Nocardioides euryhalodurans</name>
    <dbReference type="NCBI Taxonomy" id="2518370"/>
    <lineage>
        <taxon>Bacteria</taxon>
        <taxon>Bacillati</taxon>
        <taxon>Actinomycetota</taxon>
        <taxon>Actinomycetes</taxon>
        <taxon>Propionibacteriales</taxon>
        <taxon>Nocardioidaceae</taxon>
        <taxon>Nocardioides</taxon>
    </lineage>
</organism>
<evidence type="ECO:0008006" key="3">
    <source>
        <dbReference type="Google" id="ProtNLM"/>
    </source>
</evidence>
<dbReference type="KEGG" id="noy:EXE57_06195"/>
<reference evidence="1 2" key="1">
    <citation type="submission" date="2019-03" db="EMBL/GenBank/DDBJ databases">
        <title>Three New Species of Nocardioides, Nocardioides euryhalodurans sp. nov., Nocardioides seonyuensis sp. nov. and Nocardioides eburneoflavus sp. nov., Iolated from Soil.</title>
        <authorList>
            <person name="Roh S.G."/>
            <person name="Lee C."/>
            <person name="Kim M.-K."/>
            <person name="Kim S.B."/>
        </authorList>
    </citation>
    <scope>NUCLEOTIDE SEQUENCE [LARGE SCALE GENOMIC DNA]</scope>
    <source>
        <strain evidence="1 2">MMS17-SY117</strain>
    </source>
</reference>
<sequence>MLPPTLRDRLHHELLAARRGGDRAVAAALRSTLAALANAEAVAVEDDATTVTSEYVAGLGAGATDVPRRLVTEAEQRALVEAEIAELRQAATAYAPAHPERAAEAVAGIAVLERVLGEPTR</sequence>
<dbReference type="Gene3D" id="1.10.1510.10">
    <property type="entry name" value="Uncharacterised protein YqeY/AIM41 PF09424, N-terminal domain"/>
    <property type="match status" value="1"/>
</dbReference>
<dbReference type="AlphaFoldDB" id="A0A4P7GJT8"/>
<evidence type="ECO:0000313" key="1">
    <source>
        <dbReference type="EMBL" id="QBR91911.1"/>
    </source>
</evidence>
<proteinExistence type="predicted"/>
<gene>
    <name evidence="1" type="ORF">EXE57_06195</name>
</gene>
<evidence type="ECO:0000313" key="2">
    <source>
        <dbReference type="Proteomes" id="UP000294894"/>
    </source>
</evidence>
<accession>A0A4P7GJT8</accession>
<dbReference type="Proteomes" id="UP000294894">
    <property type="component" value="Chromosome"/>
</dbReference>
<protein>
    <recommendedName>
        <fullName evidence="3">GatB/YqeY</fullName>
    </recommendedName>
</protein>
<dbReference type="EMBL" id="CP038267">
    <property type="protein sequence ID" value="QBR91911.1"/>
    <property type="molecule type" value="Genomic_DNA"/>
</dbReference>
<keyword evidence="2" id="KW-1185">Reference proteome</keyword>